<protein>
    <submittedName>
        <fullName evidence="1">Uncharacterized protein</fullName>
    </submittedName>
</protein>
<dbReference type="AlphaFoldDB" id="A0A2D4PZF9"/>
<accession>A0A2D4PZF9</accession>
<reference evidence="1" key="2">
    <citation type="submission" date="2017-11" db="EMBL/GenBank/DDBJ databases">
        <title>Coralsnake Venomics: Analyses of Venom Gland Transcriptomes and Proteomes of Six Brazilian Taxa.</title>
        <authorList>
            <person name="Aird S.D."/>
            <person name="Jorge da Silva N."/>
            <person name="Qiu L."/>
            <person name="Villar-Briones A."/>
            <person name="Aparecida-Saddi V."/>
            <person name="Campos-Telles M.P."/>
            <person name="Grau M."/>
            <person name="Mikheyev A.S."/>
        </authorList>
    </citation>
    <scope>NUCLEOTIDE SEQUENCE</scope>
    <source>
        <tissue evidence="1">Venom_gland</tissue>
    </source>
</reference>
<name>A0A2D4PZF9_MICSU</name>
<sequence>MVEGTEIYLSFGYDLRTTEICLYSFNFSPLYTLKISSRSSPTLQNSCIEDVQSSTQAKGNVLLLQWNNPLLYYSVIRRRQLDSIHLVDNHITILIELPARSQNCEEIYVLLKY</sequence>
<reference evidence="1" key="1">
    <citation type="submission" date="2017-07" db="EMBL/GenBank/DDBJ databases">
        <authorList>
            <person name="Mikheyev A."/>
            <person name="Grau M."/>
        </authorList>
    </citation>
    <scope>NUCLEOTIDE SEQUENCE</scope>
    <source>
        <tissue evidence="1">Venom_gland</tissue>
    </source>
</reference>
<proteinExistence type="predicted"/>
<evidence type="ECO:0000313" key="1">
    <source>
        <dbReference type="EMBL" id="LAB62928.1"/>
    </source>
</evidence>
<dbReference type="EMBL" id="IACN01103067">
    <property type="protein sequence ID" value="LAB62928.1"/>
    <property type="molecule type" value="Transcribed_RNA"/>
</dbReference>
<organism evidence="1">
    <name type="scientific">Micrurus surinamensis</name>
    <name type="common">Surinam coral snake</name>
    <dbReference type="NCBI Taxonomy" id="129470"/>
    <lineage>
        <taxon>Eukaryota</taxon>
        <taxon>Metazoa</taxon>
        <taxon>Chordata</taxon>
        <taxon>Craniata</taxon>
        <taxon>Vertebrata</taxon>
        <taxon>Euteleostomi</taxon>
        <taxon>Lepidosauria</taxon>
        <taxon>Squamata</taxon>
        <taxon>Bifurcata</taxon>
        <taxon>Unidentata</taxon>
        <taxon>Episquamata</taxon>
        <taxon>Toxicofera</taxon>
        <taxon>Serpentes</taxon>
        <taxon>Colubroidea</taxon>
        <taxon>Elapidae</taxon>
        <taxon>Elapinae</taxon>
        <taxon>Micrurus</taxon>
    </lineage>
</organism>